<dbReference type="KEGG" id="ccp:CHC_T00003372001"/>
<dbReference type="Pfam" id="PF09190">
    <property type="entry name" value="DALR_2"/>
    <property type="match status" value="1"/>
</dbReference>
<dbReference type="STRING" id="2769.R7Q9D9"/>
<dbReference type="InterPro" id="IPR009080">
    <property type="entry name" value="tRNAsynth_Ia_anticodon-bd"/>
</dbReference>
<evidence type="ECO:0000256" key="9">
    <source>
        <dbReference type="ARBA" id="ARBA00022833"/>
    </source>
</evidence>
<evidence type="ECO:0000256" key="5">
    <source>
        <dbReference type="ARBA" id="ARBA00022490"/>
    </source>
</evidence>
<dbReference type="CDD" id="cd00672">
    <property type="entry name" value="CysRS_core"/>
    <property type="match status" value="1"/>
</dbReference>
<keyword evidence="5" id="KW-0963">Cytoplasm</keyword>
<evidence type="ECO:0000256" key="7">
    <source>
        <dbReference type="ARBA" id="ARBA00022723"/>
    </source>
</evidence>
<dbReference type="NCBIfam" id="TIGR00435">
    <property type="entry name" value="cysS"/>
    <property type="match status" value="1"/>
</dbReference>
<evidence type="ECO:0000256" key="3">
    <source>
        <dbReference type="ARBA" id="ARBA00005594"/>
    </source>
</evidence>
<evidence type="ECO:0000259" key="16">
    <source>
        <dbReference type="Pfam" id="PF09190"/>
    </source>
</evidence>
<feature type="region of interest" description="Disordered" evidence="14">
    <location>
        <begin position="181"/>
        <end position="210"/>
    </location>
</feature>
<sequence length="546" mass="60876">MEQAVFKELTRHVLRTARGRRPIVVRNALLQNRMKEPLSSRTIGELKWYSCGPTVYDDAHLGHARTYVSFDIIRRVILSLTGTRIDYALGITDIDDKILKRAAERKMSPTALTSHFEARFFEDMQTLNVLPPSKILRVTEHIKELQSFISDLIKSGSAYACDSGNVYFSVLYSGERYSQLDPSRSLKGDPSSSSRTSHGENTNLEKRDPRDFALWKRDTNAHQDGVWDSPWGLGRPGWHVECSAMAMHAIGPFLDLHTGGIDLRFPHHTNELATAEAKLCHLQVAQAHGDELDRWSHTWMHAGHLHLSGRKMSKSVKNFITVREFMNQGGTADCFRVFCLLHKYSSPVEYSDDRFLDANSYLTRLRRFTSRNPFAQLENMEGTRLPFHPECPHGAKLAAEVTSTQEAIEDALSDDFDTPQALAKMNRLVATANASISSDGTWKSGAAALAYSSASELVQTTLRMLGISADACSFVAKNATPSSTDGSPTDITDAFVDLRARIRAAAKRKDIGAIFEVCDKARDDALTSFGIRIADRKDGTSSWSKD</sequence>
<comment type="similarity">
    <text evidence="3">Belongs to the class-I aminoacyl-tRNA synthetase family.</text>
</comment>
<proteinExistence type="inferred from homology"/>
<evidence type="ECO:0000256" key="1">
    <source>
        <dbReference type="ARBA" id="ARBA00001947"/>
    </source>
</evidence>
<keyword evidence="18" id="KW-1185">Reference proteome</keyword>
<accession>R7Q9D9</accession>
<evidence type="ECO:0000256" key="6">
    <source>
        <dbReference type="ARBA" id="ARBA00022598"/>
    </source>
</evidence>
<dbReference type="InterPro" id="IPR024909">
    <property type="entry name" value="Cys-tRNA/MSH_ligase"/>
</dbReference>
<evidence type="ECO:0000256" key="12">
    <source>
        <dbReference type="ARBA" id="ARBA00023146"/>
    </source>
</evidence>
<keyword evidence="12" id="KW-0030">Aminoacyl-tRNA synthetase</keyword>
<dbReference type="EC" id="6.1.1.16" evidence="4"/>
<keyword evidence="10" id="KW-0067">ATP-binding</keyword>
<dbReference type="SUPFAM" id="SSF52374">
    <property type="entry name" value="Nucleotidylyl transferase"/>
    <property type="match status" value="1"/>
</dbReference>
<gene>
    <name evidence="17" type="ORF">CHC_T00003372001</name>
</gene>
<dbReference type="Gene3D" id="1.20.120.1910">
    <property type="entry name" value="Cysteine-tRNA ligase, C-terminal anti-codon recognition domain"/>
    <property type="match status" value="1"/>
</dbReference>
<reference evidence="18" key="1">
    <citation type="journal article" date="2013" name="Proc. Natl. Acad. Sci. U.S.A.">
        <title>Genome structure and metabolic features in the red seaweed Chondrus crispus shed light on evolution of the Archaeplastida.</title>
        <authorList>
            <person name="Collen J."/>
            <person name="Porcel B."/>
            <person name="Carre W."/>
            <person name="Ball S.G."/>
            <person name="Chaparro C."/>
            <person name="Tonon T."/>
            <person name="Barbeyron T."/>
            <person name="Michel G."/>
            <person name="Noel B."/>
            <person name="Valentin K."/>
            <person name="Elias M."/>
            <person name="Artiguenave F."/>
            <person name="Arun A."/>
            <person name="Aury J.M."/>
            <person name="Barbosa-Neto J.F."/>
            <person name="Bothwell J.H."/>
            <person name="Bouget F.Y."/>
            <person name="Brillet L."/>
            <person name="Cabello-Hurtado F."/>
            <person name="Capella-Gutierrez S."/>
            <person name="Charrier B."/>
            <person name="Cladiere L."/>
            <person name="Cock J.M."/>
            <person name="Coelho S.M."/>
            <person name="Colleoni C."/>
            <person name="Czjzek M."/>
            <person name="Da Silva C."/>
            <person name="Delage L."/>
            <person name="Denoeud F."/>
            <person name="Deschamps P."/>
            <person name="Dittami S.M."/>
            <person name="Gabaldon T."/>
            <person name="Gachon C.M."/>
            <person name="Groisillier A."/>
            <person name="Herve C."/>
            <person name="Jabbari K."/>
            <person name="Katinka M."/>
            <person name="Kloareg B."/>
            <person name="Kowalczyk N."/>
            <person name="Labadie K."/>
            <person name="Leblanc C."/>
            <person name="Lopez P.J."/>
            <person name="McLachlan D.H."/>
            <person name="Meslet-Cladiere L."/>
            <person name="Moustafa A."/>
            <person name="Nehr Z."/>
            <person name="Nyvall Collen P."/>
            <person name="Panaud O."/>
            <person name="Partensky F."/>
            <person name="Poulain J."/>
            <person name="Rensing S.A."/>
            <person name="Rousvoal S."/>
            <person name="Samson G."/>
            <person name="Symeonidi A."/>
            <person name="Weissenbach J."/>
            <person name="Zambounis A."/>
            <person name="Wincker P."/>
            <person name="Boyen C."/>
        </authorList>
    </citation>
    <scope>NUCLEOTIDE SEQUENCE [LARGE SCALE GENOMIC DNA]</scope>
    <source>
        <strain evidence="18">cv. Stackhouse</strain>
    </source>
</reference>
<dbReference type="InterPro" id="IPR015803">
    <property type="entry name" value="Cys-tRNA-ligase"/>
</dbReference>
<dbReference type="SUPFAM" id="SSF47323">
    <property type="entry name" value="Anticodon-binding domain of a subclass of class I aminoacyl-tRNA synthetases"/>
    <property type="match status" value="1"/>
</dbReference>
<dbReference type="GO" id="GO:0004817">
    <property type="term" value="F:cysteine-tRNA ligase activity"/>
    <property type="evidence" value="ECO:0007669"/>
    <property type="project" value="UniProtKB-EC"/>
</dbReference>
<comment type="subcellular location">
    <subcellularLocation>
        <location evidence="2">Cytoplasm</location>
    </subcellularLocation>
</comment>
<dbReference type="GO" id="GO:0005737">
    <property type="term" value="C:cytoplasm"/>
    <property type="evidence" value="ECO:0007669"/>
    <property type="project" value="UniProtKB-SubCell"/>
</dbReference>
<feature type="compositionally biased region" description="Polar residues" evidence="14">
    <location>
        <begin position="190"/>
        <end position="202"/>
    </location>
</feature>
<dbReference type="RefSeq" id="XP_005714493.1">
    <property type="nucleotide sequence ID" value="XM_005714436.1"/>
</dbReference>
<dbReference type="PANTHER" id="PTHR10890">
    <property type="entry name" value="CYSTEINYL-TRNA SYNTHETASE"/>
    <property type="match status" value="1"/>
</dbReference>
<dbReference type="HAMAP" id="MF_00041">
    <property type="entry name" value="Cys_tRNA_synth"/>
    <property type="match status" value="1"/>
</dbReference>
<feature type="domain" description="tRNA synthetases class I catalytic" evidence="15">
    <location>
        <begin position="44"/>
        <end position="358"/>
    </location>
</feature>
<evidence type="ECO:0000259" key="15">
    <source>
        <dbReference type="Pfam" id="PF01406"/>
    </source>
</evidence>
<evidence type="ECO:0000313" key="18">
    <source>
        <dbReference type="Proteomes" id="UP000012073"/>
    </source>
</evidence>
<keyword evidence="9" id="KW-0862">Zinc</keyword>
<comment type="cofactor">
    <cofactor evidence="1">
        <name>Zn(2+)</name>
        <dbReference type="ChEBI" id="CHEBI:29105"/>
    </cofactor>
</comment>
<dbReference type="PANTHER" id="PTHR10890:SF3">
    <property type="entry name" value="CYSTEINE--TRNA LIGASE, CYTOPLASMIC"/>
    <property type="match status" value="1"/>
</dbReference>
<feature type="domain" description="Cysteinyl-tRNA synthetase class Ia DALR" evidence="16">
    <location>
        <begin position="409"/>
        <end position="466"/>
    </location>
</feature>
<dbReference type="Proteomes" id="UP000012073">
    <property type="component" value="Unassembled WGS sequence"/>
</dbReference>
<dbReference type="InterPro" id="IPR015273">
    <property type="entry name" value="Cys-tRNA-synt_Ia_DALR"/>
</dbReference>
<dbReference type="PRINTS" id="PR00983">
    <property type="entry name" value="TRNASYNTHCYS"/>
</dbReference>
<organism evidence="17 18">
    <name type="scientific">Chondrus crispus</name>
    <name type="common">Carrageen Irish moss</name>
    <name type="synonym">Polymorpha crispa</name>
    <dbReference type="NCBI Taxonomy" id="2769"/>
    <lineage>
        <taxon>Eukaryota</taxon>
        <taxon>Rhodophyta</taxon>
        <taxon>Florideophyceae</taxon>
        <taxon>Rhodymeniophycidae</taxon>
        <taxon>Gigartinales</taxon>
        <taxon>Gigartinaceae</taxon>
        <taxon>Chondrus</taxon>
    </lineage>
</organism>
<dbReference type="PhylomeDB" id="R7Q9D9"/>
<keyword evidence="6" id="KW-0436">Ligase</keyword>
<dbReference type="OrthoDB" id="1625at2759"/>
<keyword evidence="11" id="KW-0648">Protein biosynthesis</keyword>
<evidence type="ECO:0000313" key="17">
    <source>
        <dbReference type="EMBL" id="CDF34674.1"/>
    </source>
</evidence>
<keyword evidence="7" id="KW-0479">Metal-binding</keyword>
<keyword evidence="8" id="KW-0547">Nucleotide-binding</keyword>
<dbReference type="InterPro" id="IPR014729">
    <property type="entry name" value="Rossmann-like_a/b/a_fold"/>
</dbReference>
<evidence type="ECO:0000256" key="10">
    <source>
        <dbReference type="ARBA" id="ARBA00022840"/>
    </source>
</evidence>
<dbReference type="GO" id="GO:0005524">
    <property type="term" value="F:ATP binding"/>
    <property type="evidence" value="ECO:0007669"/>
    <property type="project" value="UniProtKB-KW"/>
</dbReference>
<evidence type="ECO:0000256" key="14">
    <source>
        <dbReference type="SAM" id="MobiDB-lite"/>
    </source>
</evidence>
<dbReference type="GO" id="GO:0046872">
    <property type="term" value="F:metal ion binding"/>
    <property type="evidence" value="ECO:0007669"/>
    <property type="project" value="UniProtKB-KW"/>
</dbReference>
<dbReference type="OMA" id="RTSHGEN"/>
<dbReference type="AlphaFoldDB" id="R7Q9D9"/>
<dbReference type="GeneID" id="17322204"/>
<dbReference type="InterPro" id="IPR032678">
    <property type="entry name" value="tRNA-synt_1_cat_dom"/>
</dbReference>
<name>R7Q9D9_CHOCR</name>
<dbReference type="GO" id="GO:0006423">
    <property type="term" value="P:cysteinyl-tRNA aminoacylation"/>
    <property type="evidence" value="ECO:0007669"/>
    <property type="project" value="InterPro"/>
</dbReference>
<dbReference type="Gene3D" id="3.40.50.620">
    <property type="entry name" value="HUPs"/>
    <property type="match status" value="1"/>
</dbReference>
<dbReference type="EMBL" id="HG001704">
    <property type="protein sequence ID" value="CDF34674.1"/>
    <property type="molecule type" value="Genomic_DNA"/>
</dbReference>
<dbReference type="Gramene" id="CDF34674">
    <property type="protein sequence ID" value="CDF34674"/>
    <property type="gene ID" value="CHC_T00003372001"/>
</dbReference>
<dbReference type="Pfam" id="PF01406">
    <property type="entry name" value="tRNA-synt_1e"/>
    <property type="match status" value="1"/>
</dbReference>
<evidence type="ECO:0000256" key="13">
    <source>
        <dbReference type="ARBA" id="ARBA00031499"/>
    </source>
</evidence>
<evidence type="ECO:0000256" key="8">
    <source>
        <dbReference type="ARBA" id="ARBA00022741"/>
    </source>
</evidence>
<evidence type="ECO:0000256" key="11">
    <source>
        <dbReference type="ARBA" id="ARBA00022917"/>
    </source>
</evidence>
<protein>
    <recommendedName>
        <fullName evidence="4">cysteine--tRNA ligase</fullName>
        <ecNumber evidence="4">6.1.1.16</ecNumber>
    </recommendedName>
    <alternativeName>
        <fullName evidence="13">Cysteinyl-tRNA synthetase</fullName>
    </alternativeName>
</protein>
<evidence type="ECO:0000256" key="4">
    <source>
        <dbReference type="ARBA" id="ARBA00012832"/>
    </source>
</evidence>
<evidence type="ECO:0000256" key="2">
    <source>
        <dbReference type="ARBA" id="ARBA00004496"/>
    </source>
</evidence>